<dbReference type="Gene3D" id="1.20.1530.20">
    <property type="match status" value="1"/>
</dbReference>
<feature type="transmembrane region" description="Helical" evidence="8">
    <location>
        <begin position="6"/>
        <end position="25"/>
    </location>
</feature>
<keyword evidence="7 8" id="KW-0472">Membrane</keyword>
<feature type="transmembrane region" description="Helical" evidence="8">
    <location>
        <begin position="200"/>
        <end position="220"/>
    </location>
</feature>
<accession>A0ABY7WS85</accession>
<feature type="transmembrane region" description="Helical" evidence="8">
    <location>
        <begin position="37"/>
        <end position="53"/>
    </location>
</feature>
<evidence type="ECO:0000256" key="1">
    <source>
        <dbReference type="ARBA" id="ARBA00004651"/>
    </source>
</evidence>
<keyword evidence="10" id="KW-1185">Reference proteome</keyword>
<comment type="subcellular location">
    <subcellularLocation>
        <location evidence="1">Cell membrane</location>
        <topology evidence="1">Multi-pass membrane protein</topology>
    </subcellularLocation>
</comment>
<comment type="similarity">
    <text evidence="2">Belongs to the auxin efflux carrier (TC 2.A.69) family.</text>
</comment>
<keyword evidence="5 8" id="KW-0812">Transmembrane</keyword>
<dbReference type="InterPro" id="IPR038770">
    <property type="entry name" value="Na+/solute_symporter_sf"/>
</dbReference>
<sequence>MTAFLSSLMGVSEILILIIVGYWLAAIGWLRKDSGKIIAKIVTQVALPAYMIVTVSEKFTAHQLLTLLPQLRYPVLSMAILGVLSAIVARLIQVKHEHVGLFCSMFLNSNTVFIGLPVNLALFGPKSLPYVLVYYMANTTIFWTVGVYLIQHDGPAETHFDIKQTLGKIFSPPLLGFIFGIFLVLLKIKLPDFLMSDLNYVGSLTIPGSMFFIGITIYQAGLKKAFTFNKDLLGVLFGRFIAAPLLMTLLLINAPIPPLMRSIFIIQSCMPVMTNAPVVAKLYGADTEFAAIGVASSTVLAMIVIPLVMTFLA</sequence>
<dbReference type="InterPro" id="IPR004776">
    <property type="entry name" value="Mem_transp_PIN-like"/>
</dbReference>
<dbReference type="Pfam" id="PF03547">
    <property type="entry name" value="Mem_trans"/>
    <property type="match status" value="1"/>
</dbReference>
<evidence type="ECO:0000256" key="3">
    <source>
        <dbReference type="ARBA" id="ARBA00022448"/>
    </source>
</evidence>
<protein>
    <submittedName>
        <fullName evidence="9">AEC family transporter</fullName>
    </submittedName>
</protein>
<evidence type="ECO:0000313" key="9">
    <source>
        <dbReference type="EMBL" id="WDF83039.1"/>
    </source>
</evidence>
<evidence type="ECO:0000256" key="2">
    <source>
        <dbReference type="ARBA" id="ARBA00010145"/>
    </source>
</evidence>
<organism evidence="9 10">
    <name type="scientific">Lacticaseibacillus pabuli</name>
    <dbReference type="NCBI Taxonomy" id="3025672"/>
    <lineage>
        <taxon>Bacteria</taxon>
        <taxon>Bacillati</taxon>
        <taxon>Bacillota</taxon>
        <taxon>Bacilli</taxon>
        <taxon>Lactobacillales</taxon>
        <taxon>Lactobacillaceae</taxon>
        <taxon>Lacticaseibacillus</taxon>
    </lineage>
</organism>
<gene>
    <name evidence="9" type="ORF">PQ472_01990</name>
</gene>
<keyword evidence="6 8" id="KW-1133">Transmembrane helix</keyword>
<feature type="transmembrane region" description="Helical" evidence="8">
    <location>
        <begin position="170"/>
        <end position="188"/>
    </location>
</feature>
<feature type="transmembrane region" description="Helical" evidence="8">
    <location>
        <begin position="289"/>
        <end position="312"/>
    </location>
</feature>
<evidence type="ECO:0000256" key="5">
    <source>
        <dbReference type="ARBA" id="ARBA00022692"/>
    </source>
</evidence>
<proteinExistence type="inferred from homology"/>
<feature type="transmembrane region" description="Helical" evidence="8">
    <location>
        <begin position="99"/>
        <end position="120"/>
    </location>
</feature>
<dbReference type="Proteomes" id="UP001220377">
    <property type="component" value="Chromosome"/>
</dbReference>
<feature type="transmembrane region" description="Helical" evidence="8">
    <location>
        <begin position="132"/>
        <end position="150"/>
    </location>
</feature>
<dbReference type="RefSeq" id="WP_274260914.1">
    <property type="nucleotide sequence ID" value="NZ_CP117884.1"/>
</dbReference>
<keyword evidence="4" id="KW-1003">Cell membrane</keyword>
<evidence type="ECO:0000256" key="7">
    <source>
        <dbReference type="ARBA" id="ARBA00023136"/>
    </source>
</evidence>
<feature type="transmembrane region" description="Helical" evidence="8">
    <location>
        <begin position="232"/>
        <end position="252"/>
    </location>
</feature>
<evidence type="ECO:0000313" key="10">
    <source>
        <dbReference type="Proteomes" id="UP001220377"/>
    </source>
</evidence>
<dbReference type="PANTHER" id="PTHR36838">
    <property type="entry name" value="AUXIN EFFLUX CARRIER FAMILY PROTEIN"/>
    <property type="match status" value="1"/>
</dbReference>
<reference evidence="9 10" key="1">
    <citation type="submission" date="2023-02" db="EMBL/GenBank/DDBJ databases">
        <title>Genome sequence of Lacticaseibacillus sp. KACC 23028.</title>
        <authorList>
            <person name="Kim S."/>
            <person name="Heo J."/>
            <person name="Kwon S.-W."/>
        </authorList>
    </citation>
    <scope>NUCLEOTIDE SEQUENCE [LARGE SCALE GENOMIC DNA]</scope>
    <source>
        <strain evidence="9 10">KACC 23028</strain>
    </source>
</reference>
<feature type="transmembrane region" description="Helical" evidence="8">
    <location>
        <begin position="73"/>
        <end position="92"/>
    </location>
</feature>
<dbReference type="EMBL" id="CP117884">
    <property type="protein sequence ID" value="WDF83039.1"/>
    <property type="molecule type" value="Genomic_DNA"/>
</dbReference>
<evidence type="ECO:0000256" key="6">
    <source>
        <dbReference type="ARBA" id="ARBA00022989"/>
    </source>
</evidence>
<evidence type="ECO:0000256" key="4">
    <source>
        <dbReference type="ARBA" id="ARBA00022475"/>
    </source>
</evidence>
<name>A0ABY7WS85_9LACO</name>
<keyword evidence="3" id="KW-0813">Transport</keyword>
<dbReference type="PANTHER" id="PTHR36838:SF1">
    <property type="entry name" value="SLR1864 PROTEIN"/>
    <property type="match status" value="1"/>
</dbReference>
<evidence type="ECO:0000256" key="8">
    <source>
        <dbReference type="SAM" id="Phobius"/>
    </source>
</evidence>